<evidence type="ECO:0000313" key="2">
    <source>
        <dbReference type="Proteomes" id="UP000249341"/>
    </source>
</evidence>
<reference evidence="1 2" key="1">
    <citation type="submission" date="2018-06" db="EMBL/GenBank/DDBJ databases">
        <title>Genomic Encyclopedia of Type Strains, Phase III (KMG-III): the genomes of soil and plant-associated and newly described type strains.</title>
        <authorList>
            <person name="Whitman W."/>
        </authorList>
    </citation>
    <scope>NUCLEOTIDE SEQUENCE [LARGE SCALE GENOMIC DNA]</scope>
    <source>
        <strain evidence="1 2">CGMCC 4.7090</strain>
    </source>
</reference>
<dbReference type="EMBL" id="QLMJ01000003">
    <property type="protein sequence ID" value="RAK40100.1"/>
    <property type="molecule type" value="Genomic_DNA"/>
</dbReference>
<proteinExistence type="predicted"/>
<keyword evidence="2" id="KW-1185">Reference proteome</keyword>
<organism evidence="1 2">
    <name type="scientific">Actinoplanes lutulentus</name>
    <dbReference type="NCBI Taxonomy" id="1287878"/>
    <lineage>
        <taxon>Bacteria</taxon>
        <taxon>Bacillati</taxon>
        <taxon>Actinomycetota</taxon>
        <taxon>Actinomycetes</taxon>
        <taxon>Micromonosporales</taxon>
        <taxon>Micromonosporaceae</taxon>
        <taxon>Actinoplanes</taxon>
    </lineage>
</organism>
<accession>A0A327ZFI4</accession>
<gene>
    <name evidence="1" type="ORF">B0I29_103126</name>
</gene>
<sequence length="30" mass="3048">MGRIGAPVAPIRTVNVSMGYDIFSVPGNGA</sequence>
<comment type="caution">
    <text evidence="1">The sequence shown here is derived from an EMBL/GenBank/DDBJ whole genome shotgun (WGS) entry which is preliminary data.</text>
</comment>
<dbReference type="AlphaFoldDB" id="A0A327ZFI4"/>
<evidence type="ECO:0000313" key="1">
    <source>
        <dbReference type="EMBL" id="RAK40100.1"/>
    </source>
</evidence>
<protein>
    <submittedName>
        <fullName evidence="1">Uncharacterized protein</fullName>
    </submittedName>
</protein>
<dbReference type="Proteomes" id="UP000249341">
    <property type="component" value="Unassembled WGS sequence"/>
</dbReference>
<name>A0A327ZFI4_9ACTN</name>